<gene>
    <name evidence="9" type="ORF">A2Y75_09210</name>
</gene>
<evidence type="ECO:0000256" key="2">
    <source>
        <dbReference type="ARBA" id="ARBA00009347"/>
    </source>
</evidence>
<dbReference type="Pfam" id="PF02770">
    <property type="entry name" value="Acyl-CoA_dh_M"/>
    <property type="match status" value="1"/>
</dbReference>
<feature type="domain" description="Acyl-CoA dehydrogenase/oxidase C-terminal" evidence="6">
    <location>
        <begin position="425"/>
        <end position="482"/>
    </location>
</feature>
<dbReference type="SUPFAM" id="SSF56645">
    <property type="entry name" value="Acyl-CoA dehydrogenase NM domain-like"/>
    <property type="match status" value="1"/>
</dbReference>
<dbReference type="PANTHER" id="PTHR43884:SF12">
    <property type="entry name" value="ISOVALERYL-COA DEHYDROGENASE, MITOCHONDRIAL-RELATED"/>
    <property type="match status" value="1"/>
</dbReference>
<evidence type="ECO:0000259" key="6">
    <source>
        <dbReference type="Pfam" id="PF00441"/>
    </source>
</evidence>
<comment type="caution">
    <text evidence="9">The sequence shown here is derived from an EMBL/GenBank/DDBJ whole genome shotgun (WGS) entry which is preliminary data.</text>
</comment>
<feature type="domain" description="Acyl-CoA oxidase/dehydrogenase middle" evidence="7">
    <location>
        <begin position="160"/>
        <end position="262"/>
    </location>
</feature>
<dbReference type="InterPro" id="IPR009075">
    <property type="entry name" value="AcylCo_DH/oxidase_C"/>
</dbReference>
<name>A0A1F2WF79_9ACTN</name>
<comment type="cofactor">
    <cofactor evidence="1 5">
        <name>FAD</name>
        <dbReference type="ChEBI" id="CHEBI:57692"/>
    </cofactor>
</comment>
<feature type="domain" description="Acyl-CoA dehydrogenase/oxidase C-terminal" evidence="6">
    <location>
        <begin position="291"/>
        <end position="362"/>
    </location>
</feature>
<evidence type="ECO:0000313" key="10">
    <source>
        <dbReference type="Proteomes" id="UP000177876"/>
    </source>
</evidence>
<proteinExistence type="inferred from homology"/>
<evidence type="ECO:0000256" key="3">
    <source>
        <dbReference type="ARBA" id="ARBA00022630"/>
    </source>
</evidence>
<feature type="domain" description="Acyl-CoA dehydrogenase/oxidase N-terminal" evidence="8">
    <location>
        <begin position="36"/>
        <end position="130"/>
    </location>
</feature>
<evidence type="ECO:0000259" key="8">
    <source>
        <dbReference type="Pfam" id="PF02771"/>
    </source>
</evidence>
<dbReference type="Gene3D" id="1.20.140.10">
    <property type="entry name" value="Butyryl-CoA Dehydrogenase, subunit A, domain 3"/>
    <property type="match status" value="1"/>
</dbReference>
<dbReference type="InterPro" id="IPR006091">
    <property type="entry name" value="Acyl-CoA_Oxase/DH_mid-dom"/>
</dbReference>
<dbReference type="Gene3D" id="2.40.110.10">
    <property type="entry name" value="Butyryl-CoA Dehydrogenase, subunit A, domain 2"/>
    <property type="match status" value="1"/>
</dbReference>
<dbReference type="InterPro" id="IPR037069">
    <property type="entry name" value="AcylCoA_DH/ox_N_sf"/>
</dbReference>
<dbReference type="GO" id="GO:0003995">
    <property type="term" value="F:acyl-CoA dehydrogenase activity"/>
    <property type="evidence" value="ECO:0007669"/>
    <property type="project" value="TreeGrafter"/>
</dbReference>
<accession>A0A1F2WF79</accession>
<dbReference type="EMBL" id="MELK01000053">
    <property type="protein sequence ID" value="OFW55491.1"/>
    <property type="molecule type" value="Genomic_DNA"/>
</dbReference>
<keyword evidence="5" id="KW-0560">Oxidoreductase</keyword>
<dbReference type="STRING" id="1797197.A2Y75_09210"/>
<organism evidence="9 10">
    <name type="scientific">Candidatus Solincola sediminis</name>
    <dbReference type="NCBI Taxonomy" id="1797199"/>
    <lineage>
        <taxon>Bacteria</taxon>
        <taxon>Bacillati</taxon>
        <taxon>Actinomycetota</taxon>
        <taxon>Candidatus Geothermincolia</taxon>
        <taxon>Candidatus Geothermincolales</taxon>
        <taxon>Candidatus Geothermincolaceae</taxon>
        <taxon>Candidatus Solincola</taxon>
    </lineage>
</organism>
<evidence type="ECO:0000313" key="9">
    <source>
        <dbReference type="EMBL" id="OFW55491.1"/>
    </source>
</evidence>
<dbReference type="SUPFAM" id="SSF47203">
    <property type="entry name" value="Acyl-CoA dehydrogenase C-terminal domain-like"/>
    <property type="match status" value="1"/>
</dbReference>
<evidence type="ECO:0000256" key="4">
    <source>
        <dbReference type="ARBA" id="ARBA00022827"/>
    </source>
</evidence>
<evidence type="ECO:0000256" key="5">
    <source>
        <dbReference type="RuleBase" id="RU362125"/>
    </source>
</evidence>
<dbReference type="PANTHER" id="PTHR43884">
    <property type="entry name" value="ACYL-COA DEHYDROGENASE"/>
    <property type="match status" value="1"/>
</dbReference>
<dbReference type="GO" id="GO:0050660">
    <property type="term" value="F:flavin adenine dinucleotide binding"/>
    <property type="evidence" value="ECO:0007669"/>
    <property type="project" value="InterPro"/>
</dbReference>
<keyword evidence="4 5" id="KW-0274">FAD</keyword>
<dbReference type="InterPro" id="IPR046373">
    <property type="entry name" value="Acyl-CoA_Oxase/DH_mid-dom_sf"/>
</dbReference>
<dbReference type="Pfam" id="PF00441">
    <property type="entry name" value="Acyl-CoA_dh_1"/>
    <property type="match status" value="2"/>
</dbReference>
<dbReference type="Pfam" id="PF02771">
    <property type="entry name" value="Acyl-CoA_dh_N"/>
    <property type="match status" value="1"/>
</dbReference>
<keyword evidence="3 5" id="KW-0285">Flavoprotein</keyword>
<evidence type="ECO:0000256" key="1">
    <source>
        <dbReference type="ARBA" id="ARBA00001974"/>
    </source>
</evidence>
<dbReference type="InterPro" id="IPR013786">
    <property type="entry name" value="AcylCoA_DH/ox_N"/>
</dbReference>
<reference evidence="9 10" key="1">
    <citation type="journal article" date="2016" name="Nat. Commun.">
        <title>Thousands of microbial genomes shed light on interconnected biogeochemical processes in an aquifer system.</title>
        <authorList>
            <person name="Anantharaman K."/>
            <person name="Brown C.T."/>
            <person name="Hug L.A."/>
            <person name="Sharon I."/>
            <person name="Castelle C.J."/>
            <person name="Probst A.J."/>
            <person name="Thomas B.C."/>
            <person name="Singh A."/>
            <person name="Wilkins M.J."/>
            <person name="Karaoz U."/>
            <person name="Brodie E.L."/>
            <person name="Williams K.H."/>
            <person name="Hubbard S.S."/>
            <person name="Banfield J.F."/>
        </authorList>
    </citation>
    <scope>NUCLEOTIDE SEQUENCE [LARGE SCALE GENOMIC DNA]</scope>
</reference>
<dbReference type="InterPro" id="IPR036250">
    <property type="entry name" value="AcylCo_DH-like_C"/>
</dbReference>
<dbReference type="InterPro" id="IPR009100">
    <property type="entry name" value="AcylCoA_DH/oxidase_NM_dom_sf"/>
</dbReference>
<dbReference type="Gene3D" id="1.10.540.10">
    <property type="entry name" value="Acyl-CoA dehydrogenase/oxidase, N-terminal domain"/>
    <property type="match status" value="1"/>
</dbReference>
<sequence>MGPNRSKALLEREPRFDDMAVSLLAMPRLPKAMVKETKQAVELARRFNDTVVRPYALELDRKKHEDPDFLPWEFVEEANRWGLYTLCIPTLFGGQGVNFPALSYVLEELGSACTGMSNLVGVHYLGVATLCASWNMRLMNKVMRDTAEGEKTGEPCLISLAITEPGAGTDVEEVDLVSKAQVACQAKKVKGGYVVNGRKIFISNGHLSYWHMLVCYEDLKNPQDTVIMLAIHNGMKGFSFGRQERKMGQKGCPASELIFEDCFVPDDLVCINPAQGKKLKRSMKETHMQVIDYIVAASRAGVGAFGVGVARGAYEEALRFAGETEVDGKLLINHEWAQCMLAEMYKNVAVGRLTYEEANYANDLLGMFKVLEWKPIFYYLKYMPKPIMDKVIQPFLNLGAVTWLFRKIYFDWQKETDYQCSSGWGSLSKFTATDIGVKNGQLALEMMGRAGLRHDRGAEKHLRDSKLLQIYEGTNQLNRLNLFKCLIGRDVPGARVFEE</sequence>
<dbReference type="Proteomes" id="UP000177876">
    <property type="component" value="Unassembled WGS sequence"/>
</dbReference>
<dbReference type="AlphaFoldDB" id="A0A1F2WF79"/>
<evidence type="ECO:0000259" key="7">
    <source>
        <dbReference type="Pfam" id="PF02770"/>
    </source>
</evidence>
<protein>
    <submittedName>
        <fullName evidence="9">Acyl-CoA dehydrogenase</fullName>
    </submittedName>
</protein>
<comment type="similarity">
    <text evidence="2 5">Belongs to the acyl-CoA dehydrogenase family.</text>
</comment>